<evidence type="ECO:0000256" key="4">
    <source>
        <dbReference type="ARBA" id="ARBA00008805"/>
    </source>
</evidence>
<evidence type="ECO:0000256" key="10">
    <source>
        <dbReference type="ARBA" id="ARBA00022840"/>
    </source>
</evidence>
<dbReference type="GO" id="GO:0005524">
    <property type="term" value="F:ATP binding"/>
    <property type="evidence" value="ECO:0007669"/>
    <property type="project" value="UniProtKB-KW"/>
</dbReference>
<dbReference type="GO" id="GO:0009443">
    <property type="term" value="P:pyridoxal 5'-phosphate salvage"/>
    <property type="evidence" value="ECO:0007669"/>
    <property type="project" value="InterPro"/>
</dbReference>
<evidence type="ECO:0000256" key="6">
    <source>
        <dbReference type="ARBA" id="ARBA00018134"/>
    </source>
</evidence>
<dbReference type="Pfam" id="PF08543">
    <property type="entry name" value="Phos_pyr_kin"/>
    <property type="match status" value="1"/>
</dbReference>
<reference evidence="18" key="1">
    <citation type="submission" date="2025-08" db="UniProtKB">
        <authorList>
            <consortium name="Ensembl"/>
        </authorList>
    </citation>
    <scope>IDENTIFICATION</scope>
</reference>
<comment type="function">
    <text evidence="12">Catalyzes the phosphorylation of the dietary vitamin B6 vitamers pyridoxal (PL), pyridoxine (PN) and pyridoxamine (PM) to form pyridoxal 5'-phosphate (PLP), pyridoxine 5'-phosphate (PNP) and pyridoxamine 5'-phosphate (PMP), respectively. PLP is the active form of vitamin B6, and acts as a cofactor for over 140 different enzymatic reactions.</text>
</comment>
<keyword evidence="19" id="KW-1185">Reference proteome</keyword>
<dbReference type="InterPro" id="IPR013749">
    <property type="entry name" value="PM/HMP-P_kinase-1"/>
</dbReference>
<dbReference type="GO" id="GO:0005829">
    <property type="term" value="C:cytosol"/>
    <property type="evidence" value="ECO:0007669"/>
    <property type="project" value="TreeGrafter"/>
</dbReference>
<comment type="similarity">
    <text evidence="4">Belongs to the pyridoxine kinase family.</text>
</comment>
<dbReference type="Proteomes" id="UP000694428">
    <property type="component" value="Unplaced"/>
</dbReference>
<dbReference type="SUPFAM" id="SSF53613">
    <property type="entry name" value="Ribokinase-like"/>
    <property type="match status" value="1"/>
</dbReference>
<evidence type="ECO:0000256" key="2">
    <source>
        <dbReference type="ARBA" id="ARBA00004835"/>
    </source>
</evidence>
<evidence type="ECO:0000256" key="15">
    <source>
        <dbReference type="ARBA" id="ARBA00048524"/>
    </source>
</evidence>
<feature type="domain" description="Pyridoxamine kinase/Phosphomethylpyrimidine kinase" evidence="17">
    <location>
        <begin position="9"/>
        <end position="91"/>
    </location>
</feature>
<dbReference type="PANTHER" id="PTHR10534">
    <property type="entry name" value="PYRIDOXAL KINASE"/>
    <property type="match status" value="1"/>
</dbReference>
<evidence type="ECO:0000256" key="3">
    <source>
        <dbReference type="ARBA" id="ARBA00005210"/>
    </source>
</evidence>
<keyword evidence="8" id="KW-0547">Nucleotide-binding</keyword>
<comment type="catalytic activity">
    <reaction evidence="13">
        <text>pyridoxamine + ATP = pyridoxamine 5'-phosphate + ADP + H(+)</text>
        <dbReference type="Rhea" id="RHEA:25104"/>
        <dbReference type="ChEBI" id="CHEBI:15378"/>
        <dbReference type="ChEBI" id="CHEBI:30616"/>
        <dbReference type="ChEBI" id="CHEBI:57761"/>
        <dbReference type="ChEBI" id="CHEBI:58451"/>
        <dbReference type="ChEBI" id="CHEBI:456216"/>
        <dbReference type="EC" id="2.7.1.35"/>
    </reaction>
    <physiologicalReaction direction="left-to-right" evidence="13">
        <dbReference type="Rhea" id="RHEA:25105"/>
    </physiologicalReaction>
</comment>
<protein>
    <recommendedName>
        <fullName evidence="6">Pyridoxal kinase</fullName>
        <ecNumber evidence="5">2.7.1.35</ecNumber>
    </recommendedName>
    <alternativeName>
        <fullName evidence="11">Pyridoxine kinase</fullName>
    </alternativeName>
</protein>
<comment type="catalytic activity">
    <reaction evidence="14">
        <text>pyridoxal + ATP = pyridoxal 5'-phosphate + ADP + H(+)</text>
        <dbReference type="Rhea" id="RHEA:10224"/>
        <dbReference type="ChEBI" id="CHEBI:15378"/>
        <dbReference type="ChEBI" id="CHEBI:17310"/>
        <dbReference type="ChEBI" id="CHEBI:30616"/>
        <dbReference type="ChEBI" id="CHEBI:456216"/>
        <dbReference type="ChEBI" id="CHEBI:597326"/>
        <dbReference type="EC" id="2.7.1.35"/>
    </reaction>
    <physiologicalReaction direction="left-to-right" evidence="14">
        <dbReference type="Rhea" id="RHEA:10225"/>
    </physiologicalReaction>
</comment>
<name>A0A8C9FFF4_PAVCR</name>
<comment type="pathway">
    <text evidence="3">Cofactor metabolism; pyridoxal 5'-phosphate salvage; pyridoxal 5'-phosphate from pyridoxal: step 1/1.</text>
</comment>
<keyword evidence="7" id="KW-0808">Transferase</keyword>
<evidence type="ECO:0000256" key="1">
    <source>
        <dbReference type="ARBA" id="ARBA00004750"/>
    </source>
</evidence>
<feature type="compositionally biased region" description="Basic and acidic residues" evidence="16">
    <location>
        <begin position="174"/>
        <end position="185"/>
    </location>
</feature>
<evidence type="ECO:0000256" key="11">
    <source>
        <dbReference type="ARBA" id="ARBA00032808"/>
    </source>
</evidence>
<comment type="pathway">
    <text evidence="2">Cofactor metabolism; pyridoxal 5'-phosphate salvage; pyridoxine 5'-phosphate from pyridoxine: step 1/1.</text>
</comment>
<comment type="catalytic activity">
    <reaction evidence="15">
        <text>pyridoxine + ATP = pyridoxine 5'-phosphate + ADP + H(+)</text>
        <dbReference type="Rhea" id="RHEA:25108"/>
        <dbReference type="ChEBI" id="CHEBI:15378"/>
        <dbReference type="ChEBI" id="CHEBI:16709"/>
        <dbReference type="ChEBI" id="CHEBI:30616"/>
        <dbReference type="ChEBI" id="CHEBI:58589"/>
        <dbReference type="ChEBI" id="CHEBI:456216"/>
        <dbReference type="EC" id="2.7.1.35"/>
    </reaction>
    <physiologicalReaction direction="left-to-right" evidence="15">
        <dbReference type="Rhea" id="RHEA:25109"/>
    </physiologicalReaction>
</comment>
<evidence type="ECO:0000313" key="19">
    <source>
        <dbReference type="Proteomes" id="UP000694428"/>
    </source>
</evidence>
<evidence type="ECO:0000256" key="16">
    <source>
        <dbReference type="SAM" id="MobiDB-lite"/>
    </source>
</evidence>
<evidence type="ECO:0000256" key="9">
    <source>
        <dbReference type="ARBA" id="ARBA00022777"/>
    </source>
</evidence>
<dbReference type="InterPro" id="IPR004625">
    <property type="entry name" value="PyrdxlKinase"/>
</dbReference>
<keyword evidence="9" id="KW-0418">Kinase</keyword>
<comment type="pathway">
    <text evidence="1">Cofactor metabolism; pyridoxal 5'-phosphate salvage; pyridoxamine 5'-phosphate from pyridoxamine: step 1/1.</text>
</comment>
<organism evidence="18 19">
    <name type="scientific">Pavo cristatus</name>
    <name type="common">Indian peafowl</name>
    <name type="synonym">Blue peafowl</name>
    <dbReference type="NCBI Taxonomy" id="9049"/>
    <lineage>
        <taxon>Eukaryota</taxon>
        <taxon>Metazoa</taxon>
        <taxon>Chordata</taxon>
        <taxon>Craniata</taxon>
        <taxon>Vertebrata</taxon>
        <taxon>Euteleostomi</taxon>
        <taxon>Archelosauria</taxon>
        <taxon>Archosauria</taxon>
        <taxon>Dinosauria</taxon>
        <taxon>Saurischia</taxon>
        <taxon>Theropoda</taxon>
        <taxon>Coelurosauria</taxon>
        <taxon>Aves</taxon>
        <taxon>Neognathae</taxon>
        <taxon>Galloanserae</taxon>
        <taxon>Galliformes</taxon>
        <taxon>Phasianidae</taxon>
        <taxon>Phasianinae</taxon>
        <taxon>Pavo</taxon>
    </lineage>
</organism>
<evidence type="ECO:0000256" key="7">
    <source>
        <dbReference type="ARBA" id="ARBA00022679"/>
    </source>
</evidence>
<dbReference type="AlphaFoldDB" id="A0A8C9FFF4"/>
<dbReference type="PANTHER" id="PTHR10534:SF2">
    <property type="entry name" value="PYRIDOXAL KINASE"/>
    <property type="match status" value="1"/>
</dbReference>
<evidence type="ECO:0000256" key="14">
    <source>
        <dbReference type="ARBA" id="ARBA00047377"/>
    </source>
</evidence>
<dbReference type="Gene3D" id="3.40.1190.20">
    <property type="match status" value="1"/>
</dbReference>
<feature type="region of interest" description="Disordered" evidence="16">
    <location>
        <begin position="150"/>
        <end position="185"/>
    </location>
</feature>
<evidence type="ECO:0000313" key="18">
    <source>
        <dbReference type="Ensembl" id="ENSPSTP00000012711.1"/>
    </source>
</evidence>
<evidence type="ECO:0000256" key="8">
    <source>
        <dbReference type="ARBA" id="ARBA00022741"/>
    </source>
</evidence>
<evidence type="ECO:0000256" key="5">
    <source>
        <dbReference type="ARBA" id="ARBA00012104"/>
    </source>
</evidence>
<keyword evidence="10" id="KW-0067">ATP-binding</keyword>
<evidence type="ECO:0000259" key="17">
    <source>
        <dbReference type="Pfam" id="PF08543"/>
    </source>
</evidence>
<reference evidence="18" key="2">
    <citation type="submission" date="2025-09" db="UniProtKB">
        <authorList>
            <consortium name="Ensembl"/>
        </authorList>
    </citation>
    <scope>IDENTIFICATION</scope>
</reference>
<evidence type="ECO:0000256" key="13">
    <source>
        <dbReference type="ARBA" id="ARBA00047310"/>
    </source>
</evidence>
<sequence>MGDKWNGEGSMYVPKDLLPVYRDKVVPVADIITPNQFEAELLTGRKIYTEKDALEVMDMLHAMGPETVVITSSDLQAPLGNDYLIALGSYRKSKLQTASLVCLVSFFFFKLVLCFQSLCGKMISSDPHVVQGDNSVSVLILLHSSTREQEEQGCSVREDRLRGGGDYSMSEQGEQDRMVMADRSH</sequence>
<accession>A0A8C9FFF4</accession>
<dbReference type="GO" id="GO:0008478">
    <property type="term" value="F:pyridoxal kinase activity"/>
    <property type="evidence" value="ECO:0007669"/>
    <property type="project" value="UniProtKB-EC"/>
</dbReference>
<feature type="compositionally biased region" description="Basic and acidic residues" evidence="16">
    <location>
        <begin position="150"/>
        <end position="163"/>
    </location>
</feature>
<proteinExistence type="inferred from homology"/>
<dbReference type="UniPathway" id="UPA01068">
    <property type="reaction ID" value="UER00298"/>
</dbReference>
<dbReference type="InterPro" id="IPR029056">
    <property type="entry name" value="Ribokinase-like"/>
</dbReference>
<dbReference type="EC" id="2.7.1.35" evidence="5"/>
<evidence type="ECO:0000256" key="12">
    <source>
        <dbReference type="ARBA" id="ARBA00045787"/>
    </source>
</evidence>
<dbReference type="Ensembl" id="ENSPSTT00000013331.1">
    <property type="protein sequence ID" value="ENSPSTP00000012711.1"/>
    <property type="gene ID" value="ENSPSTG00000008969.1"/>
</dbReference>